<name>A0A0K1PNE3_9BACT</name>
<dbReference type="GO" id="GO:0047443">
    <property type="term" value="F:4-hydroxy-4-methyl-2-oxoglutarate aldolase activity"/>
    <property type="evidence" value="ECO:0007669"/>
    <property type="project" value="UniProtKB-EC"/>
</dbReference>
<reference evidence="11 12" key="1">
    <citation type="submission" date="2015-08" db="EMBL/GenBank/DDBJ databases">
        <authorList>
            <person name="Babu N.S."/>
            <person name="Beckwith C.J."/>
            <person name="Beseler K.G."/>
            <person name="Brison A."/>
            <person name="Carone J.V."/>
            <person name="Caskin T.P."/>
            <person name="Diamond M."/>
            <person name="Durham M.E."/>
            <person name="Foxe J.M."/>
            <person name="Go M."/>
            <person name="Henderson B.A."/>
            <person name="Jones I.B."/>
            <person name="McGettigan J.A."/>
            <person name="Micheletti S.J."/>
            <person name="Nasrallah M.E."/>
            <person name="Ortiz D."/>
            <person name="Piller C.R."/>
            <person name="Privatt S.R."/>
            <person name="Schneider S.L."/>
            <person name="Sharp S."/>
            <person name="Smith T.C."/>
            <person name="Stanton J.D."/>
            <person name="Ullery H.E."/>
            <person name="Wilson R.J."/>
            <person name="Serrano M.G."/>
            <person name="Buck G."/>
            <person name="Lee V."/>
            <person name="Wang Y."/>
            <person name="Carvalho R."/>
            <person name="Voegtly L."/>
            <person name="Shi R."/>
            <person name="Duckworth R."/>
            <person name="Johnson A."/>
            <person name="Loviza R."/>
            <person name="Walstead R."/>
            <person name="Shah Z."/>
            <person name="Kiflezghi M."/>
            <person name="Wade K."/>
            <person name="Ball S.L."/>
            <person name="Bradley K.W."/>
            <person name="Asai D.J."/>
            <person name="Bowman C.A."/>
            <person name="Russell D.A."/>
            <person name="Pope W.H."/>
            <person name="Jacobs-Sera D."/>
            <person name="Hendrix R.W."/>
            <person name="Hatfull G.F."/>
        </authorList>
    </citation>
    <scope>NUCLEOTIDE SEQUENCE [LARGE SCALE GENOMIC DNA]</scope>
    <source>
        <strain evidence="11 12">DSM 27648</strain>
    </source>
</reference>
<dbReference type="GO" id="GO:0008948">
    <property type="term" value="F:oxaloacetate decarboxylase activity"/>
    <property type="evidence" value="ECO:0007669"/>
    <property type="project" value="UniProtKB-EC"/>
</dbReference>
<comment type="similarity">
    <text evidence="3 10">Belongs to the class II aldolase/RraA-like family.</text>
</comment>
<dbReference type="SUPFAM" id="SSF89562">
    <property type="entry name" value="RraA-like"/>
    <property type="match status" value="1"/>
</dbReference>
<protein>
    <recommendedName>
        <fullName evidence="10">4-hydroxy-4-methyl-2-oxoglutarate aldolase</fullName>
        <shortName evidence="10">HMG aldolase</shortName>
        <ecNumber evidence="10">4.1.1.112</ecNumber>
        <ecNumber evidence="10">4.1.3.17</ecNumber>
    </recommendedName>
    <alternativeName>
        <fullName evidence="10">Oxaloacetate decarboxylase</fullName>
    </alternativeName>
</protein>
<comment type="catalytic activity">
    <reaction evidence="8 10">
        <text>oxaloacetate + H(+) = pyruvate + CO2</text>
        <dbReference type="Rhea" id="RHEA:15641"/>
        <dbReference type="ChEBI" id="CHEBI:15361"/>
        <dbReference type="ChEBI" id="CHEBI:15378"/>
        <dbReference type="ChEBI" id="CHEBI:16452"/>
        <dbReference type="ChEBI" id="CHEBI:16526"/>
        <dbReference type="EC" id="4.1.1.112"/>
    </reaction>
</comment>
<evidence type="ECO:0000256" key="5">
    <source>
        <dbReference type="ARBA" id="ARBA00022723"/>
    </source>
</evidence>
<dbReference type="PATRIC" id="fig|1391654.3.peg.1309"/>
<proteinExistence type="inferred from homology"/>
<dbReference type="Pfam" id="PF03737">
    <property type="entry name" value="RraA-like"/>
    <property type="match status" value="1"/>
</dbReference>
<evidence type="ECO:0000256" key="8">
    <source>
        <dbReference type="ARBA" id="ARBA00047973"/>
    </source>
</evidence>
<keyword evidence="6 10" id="KW-0456">Lyase</keyword>
<dbReference type="PANTHER" id="PTHR33254">
    <property type="entry name" value="4-HYDROXY-4-METHYL-2-OXOGLUTARATE ALDOLASE 3-RELATED"/>
    <property type="match status" value="1"/>
</dbReference>
<evidence type="ECO:0000313" key="12">
    <source>
        <dbReference type="Proteomes" id="UP000064967"/>
    </source>
</evidence>
<feature type="binding site" evidence="9">
    <location>
        <begin position="73"/>
        <end position="76"/>
    </location>
    <ligand>
        <name>substrate</name>
    </ligand>
</feature>
<evidence type="ECO:0000313" key="11">
    <source>
        <dbReference type="EMBL" id="AKU94629.1"/>
    </source>
</evidence>
<dbReference type="InterPro" id="IPR010203">
    <property type="entry name" value="RraA"/>
</dbReference>
<evidence type="ECO:0000256" key="2">
    <source>
        <dbReference type="ARBA" id="ARBA00001968"/>
    </source>
</evidence>
<evidence type="ECO:0000256" key="9">
    <source>
        <dbReference type="PIRSR" id="PIRSR605493-1"/>
    </source>
</evidence>
<dbReference type="KEGG" id="llu:AKJ09_01293"/>
<organism evidence="11 12">
    <name type="scientific">Labilithrix luteola</name>
    <dbReference type="NCBI Taxonomy" id="1391654"/>
    <lineage>
        <taxon>Bacteria</taxon>
        <taxon>Pseudomonadati</taxon>
        <taxon>Myxococcota</taxon>
        <taxon>Polyangia</taxon>
        <taxon>Polyangiales</taxon>
        <taxon>Labilitrichaceae</taxon>
        <taxon>Labilithrix</taxon>
    </lineage>
</organism>
<dbReference type="RefSeq" id="WP_240488401.1">
    <property type="nucleotide sequence ID" value="NZ_CP012333.1"/>
</dbReference>
<evidence type="ECO:0000256" key="7">
    <source>
        <dbReference type="ARBA" id="ARBA00025046"/>
    </source>
</evidence>
<dbReference type="NCBIfam" id="NF006875">
    <property type="entry name" value="PRK09372.1"/>
    <property type="match status" value="1"/>
</dbReference>
<dbReference type="CDD" id="cd16841">
    <property type="entry name" value="RraA_family"/>
    <property type="match status" value="1"/>
</dbReference>
<evidence type="ECO:0000256" key="1">
    <source>
        <dbReference type="ARBA" id="ARBA00001342"/>
    </source>
</evidence>
<comment type="function">
    <text evidence="7 10">Catalyzes the aldol cleavage of 4-hydroxy-4-methyl-2-oxoglutarate (HMG) into 2 molecules of pyruvate. Also contains a secondary oxaloacetate (OAA) decarboxylase activity due to the common pyruvate enolate transition state formed following C-C bond cleavage in the retro-aldol and decarboxylation reactions.</text>
</comment>
<evidence type="ECO:0000256" key="6">
    <source>
        <dbReference type="ARBA" id="ARBA00023239"/>
    </source>
</evidence>
<keyword evidence="5 9" id="KW-0479">Metal-binding</keyword>
<comment type="cofactor">
    <cofactor evidence="2 10">
        <name>a divalent metal cation</name>
        <dbReference type="ChEBI" id="CHEBI:60240"/>
    </cofactor>
</comment>
<gene>
    <name evidence="11" type="ORF">AKJ09_01293</name>
</gene>
<keyword evidence="12" id="KW-1185">Reference proteome</keyword>
<dbReference type="EC" id="4.1.3.17" evidence="10"/>
<comment type="cofactor">
    <cofactor evidence="9">
        <name>Mg(2+)</name>
        <dbReference type="ChEBI" id="CHEBI:18420"/>
    </cofactor>
</comment>
<dbReference type="GO" id="GO:0051252">
    <property type="term" value="P:regulation of RNA metabolic process"/>
    <property type="evidence" value="ECO:0007669"/>
    <property type="project" value="InterPro"/>
</dbReference>
<dbReference type="Proteomes" id="UP000064967">
    <property type="component" value="Chromosome"/>
</dbReference>
<dbReference type="PANTHER" id="PTHR33254:SF4">
    <property type="entry name" value="4-HYDROXY-4-METHYL-2-OXOGLUTARATE ALDOLASE 3-RELATED"/>
    <property type="match status" value="1"/>
</dbReference>
<dbReference type="EC" id="4.1.1.112" evidence="10"/>
<dbReference type="InterPro" id="IPR005493">
    <property type="entry name" value="RraA/RraA-like"/>
</dbReference>
<feature type="binding site" evidence="9">
    <location>
        <position position="96"/>
    </location>
    <ligand>
        <name>Mg(2+)</name>
        <dbReference type="ChEBI" id="CHEBI:18420"/>
    </ligand>
</feature>
<accession>A0A0K1PNE3</accession>
<sequence length="158" mass="16742">MRTADLCDAHSDTVRVLAPILRDFGKKREFAGPAVTLEVFEDNALVRAKLETPGQGRVLVIDGGGSLRRALVGGNLGKLAENNGWAGVIVHGAVRDTLELAECNVGVKALVTAPLRSEKKGAGREQVPVTFAGVTIEPGHWVYADDDGVIVSDLPIYS</sequence>
<keyword evidence="9" id="KW-0460">Magnesium</keyword>
<dbReference type="GO" id="GO:0008428">
    <property type="term" value="F:ribonuclease inhibitor activity"/>
    <property type="evidence" value="ECO:0007669"/>
    <property type="project" value="InterPro"/>
</dbReference>
<dbReference type="InterPro" id="IPR036704">
    <property type="entry name" value="RraA/RraA-like_sf"/>
</dbReference>
<evidence type="ECO:0000256" key="4">
    <source>
        <dbReference type="ARBA" id="ARBA00011233"/>
    </source>
</evidence>
<dbReference type="STRING" id="1391654.AKJ09_01293"/>
<comment type="subunit">
    <text evidence="4 10">Homotrimer.</text>
</comment>
<evidence type="ECO:0000256" key="10">
    <source>
        <dbReference type="RuleBase" id="RU004338"/>
    </source>
</evidence>
<feature type="binding site" evidence="9">
    <location>
        <position position="95"/>
    </location>
    <ligand>
        <name>substrate</name>
    </ligand>
</feature>
<dbReference type="EMBL" id="CP012333">
    <property type="protein sequence ID" value="AKU94629.1"/>
    <property type="molecule type" value="Genomic_DNA"/>
</dbReference>
<dbReference type="GO" id="GO:0046872">
    <property type="term" value="F:metal ion binding"/>
    <property type="evidence" value="ECO:0007669"/>
    <property type="project" value="UniProtKB-KW"/>
</dbReference>
<comment type="catalytic activity">
    <reaction evidence="1 10">
        <text>4-hydroxy-4-methyl-2-oxoglutarate = 2 pyruvate</text>
        <dbReference type="Rhea" id="RHEA:22748"/>
        <dbReference type="ChEBI" id="CHEBI:15361"/>
        <dbReference type="ChEBI" id="CHEBI:58276"/>
        <dbReference type="EC" id="4.1.3.17"/>
    </reaction>
</comment>
<dbReference type="NCBIfam" id="TIGR01935">
    <property type="entry name" value="NOT-MenG"/>
    <property type="match status" value="1"/>
</dbReference>
<evidence type="ECO:0000256" key="3">
    <source>
        <dbReference type="ARBA" id="ARBA00008621"/>
    </source>
</evidence>
<dbReference type="AlphaFoldDB" id="A0A0K1PNE3"/>
<dbReference type="Gene3D" id="3.50.30.40">
    <property type="entry name" value="Ribonuclease E inhibitor RraA/RraA-like"/>
    <property type="match status" value="1"/>
</dbReference>